<evidence type="ECO:0008006" key="3">
    <source>
        <dbReference type="Google" id="ProtNLM"/>
    </source>
</evidence>
<dbReference type="GeneID" id="93615101"/>
<accession>I1C4P5</accession>
<evidence type="ECO:0000313" key="2">
    <source>
        <dbReference type="Proteomes" id="UP000009138"/>
    </source>
</evidence>
<dbReference type="RefSeq" id="XP_067518821.1">
    <property type="nucleotide sequence ID" value="XM_067662720.1"/>
</dbReference>
<proteinExistence type="predicted"/>
<protein>
    <recommendedName>
        <fullName evidence="3">DUF676 domain-containing protein</fullName>
    </recommendedName>
</protein>
<evidence type="ECO:0000313" key="1">
    <source>
        <dbReference type="EMBL" id="EIE83425.1"/>
    </source>
</evidence>
<dbReference type="PANTHER" id="PTHR47842">
    <property type="entry name" value="EXPRESSED PROTEIN"/>
    <property type="match status" value="1"/>
</dbReference>
<reference evidence="1 2" key="1">
    <citation type="journal article" date="2009" name="PLoS Genet.">
        <title>Genomic analysis of the basal lineage fungus Rhizopus oryzae reveals a whole-genome duplication.</title>
        <authorList>
            <person name="Ma L.-J."/>
            <person name="Ibrahim A.S."/>
            <person name="Skory C."/>
            <person name="Grabherr M.G."/>
            <person name="Burger G."/>
            <person name="Butler M."/>
            <person name="Elias M."/>
            <person name="Idnurm A."/>
            <person name="Lang B.F."/>
            <person name="Sone T."/>
            <person name="Abe A."/>
            <person name="Calvo S.E."/>
            <person name="Corrochano L.M."/>
            <person name="Engels R."/>
            <person name="Fu J."/>
            <person name="Hansberg W."/>
            <person name="Kim J.-M."/>
            <person name="Kodira C.D."/>
            <person name="Koehrsen M.J."/>
            <person name="Liu B."/>
            <person name="Miranda-Saavedra D."/>
            <person name="O'Leary S."/>
            <person name="Ortiz-Castellanos L."/>
            <person name="Poulter R."/>
            <person name="Rodriguez-Romero J."/>
            <person name="Ruiz-Herrera J."/>
            <person name="Shen Y.-Q."/>
            <person name="Zeng Q."/>
            <person name="Galagan J."/>
            <person name="Birren B.W."/>
            <person name="Cuomo C.A."/>
            <person name="Wickes B.L."/>
        </authorList>
    </citation>
    <scope>NUCLEOTIDE SEQUENCE [LARGE SCALE GENOMIC DNA]</scope>
    <source>
        <strain evidence="2">RA 99-880 / ATCC MYA-4621 / FGSC 9543 / NRRL 43880</strain>
    </source>
</reference>
<name>I1C4P5_RHIO9</name>
<dbReference type="PANTHER" id="PTHR47842:SF3">
    <property type="entry name" value="DUF676 DOMAIN-CONTAINING PROTEIN"/>
    <property type="match status" value="1"/>
</dbReference>
<dbReference type="OrthoDB" id="442243at2759"/>
<dbReference type="EMBL" id="CH476737">
    <property type="protein sequence ID" value="EIE83425.1"/>
    <property type="molecule type" value="Genomic_DNA"/>
</dbReference>
<organism evidence="1 2">
    <name type="scientific">Rhizopus delemar (strain RA 99-880 / ATCC MYA-4621 / FGSC 9543 / NRRL 43880)</name>
    <name type="common">Mucormycosis agent</name>
    <name type="synonym">Rhizopus arrhizus var. delemar</name>
    <dbReference type="NCBI Taxonomy" id="246409"/>
    <lineage>
        <taxon>Eukaryota</taxon>
        <taxon>Fungi</taxon>
        <taxon>Fungi incertae sedis</taxon>
        <taxon>Mucoromycota</taxon>
        <taxon>Mucoromycotina</taxon>
        <taxon>Mucoromycetes</taxon>
        <taxon>Mucorales</taxon>
        <taxon>Mucorineae</taxon>
        <taxon>Rhizopodaceae</taxon>
        <taxon>Rhizopus</taxon>
    </lineage>
</organism>
<dbReference type="InParanoid" id="I1C4P5"/>
<dbReference type="AlphaFoldDB" id="I1C4P5"/>
<dbReference type="STRING" id="246409.I1C4P5"/>
<dbReference type="Proteomes" id="UP000009138">
    <property type="component" value="Unassembled WGS sequence"/>
</dbReference>
<gene>
    <name evidence="1" type="ORF">RO3G_08130</name>
</gene>
<keyword evidence="2" id="KW-1185">Reference proteome</keyword>
<dbReference type="VEuPathDB" id="FungiDB:RO3G_08130"/>
<sequence>MLDEVRDNWDKLLLVFVHGFRGSDASFQDFPNRLQAILTNTLRLDVEVDIYPSYKTAGY</sequence>